<evidence type="ECO:0000259" key="2">
    <source>
        <dbReference type="PROSITE" id="PS51253"/>
    </source>
</evidence>
<reference evidence="3" key="3">
    <citation type="submission" date="2025-09" db="UniProtKB">
        <authorList>
            <consortium name="Ensembl"/>
        </authorList>
    </citation>
    <scope>IDENTIFICATION</scope>
</reference>
<dbReference type="InterPro" id="IPR009057">
    <property type="entry name" value="Homeodomain-like_sf"/>
</dbReference>
<dbReference type="PANTHER" id="PTHR19303:SF73">
    <property type="entry name" value="PROTEIN PDC2"/>
    <property type="match status" value="1"/>
</dbReference>
<reference evidence="3" key="2">
    <citation type="submission" date="2025-08" db="UniProtKB">
        <authorList>
            <consortium name="Ensembl"/>
        </authorList>
    </citation>
    <scope>IDENTIFICATION</scope>
</reference>
<dbReference type="Proteomes" id="UP000008672">
    <property type="component" value="Unassembled WGS sequence"/>
</dbReference>
<dbReference type="GO" id="GO:0003677">
    <property type="term" value="F:DNA binding"/>
    <property type="evidence" value="ECO:0007669"/>
    <property type="project" value="UniProtKB-KW"/>
</dbReference>
<dbReference type="Pfam" id="PF03221">
    <property type="entry name" value="HTH_Tnp_Tc5"/>
    <property type="match status" value="1"/>
</dbReference>
<dbReference type="PROSITE" id="PS51253">
    <property type="entry name" value="HTH_CENPB"/>
    <property type="match status" value="1"/>
</dbReference>
<dbReference type="SUPFAM" id="SSF46689">
    <property type="entry name" value="Homeodomain-like"/>
    <property type="match status" value="1"/>
</dbReference>
<dbReference type="Ensembl" id="ENSLACT00000005375.1">
    <property type="protein sequence ID" value="ENSLACP00000005328.1"/>
    <property type="gene ID" value="ENSLACG00000004737.1"/>
</dbReference>
<dbReference type="InParanoid" id="H3A6Q7"/>
<keyword evidence="1" id="KW-0238">DNA-binding</keyword>
<sequence>MPPKSTRNELMLKHKVELIKNSEGKFHRVLAKQDFLFGCGRTQVGNILKKKAEYLSAYEENEDSDWKQHCNGSSYNDVDLLIWEWFQHARSLNMPVSGTMIQEKALEFTKQLNKPDFKASNGWLGRFKGRHNIAFSAVSREKGCVDGDVVEDWKLKLPDIIARYQPKDIYNMDESGCVKHALPTKTLAVCGEDHHVTVLNMAGDFEKTLIIGRSAKPHCFRNIDINQLLNKRAWMTSTIFIEWITQFNRKMCRQDRHALLFLDNASAHPHDLLIYLFTLKFIFFKTN</sequence>
<dbReference type="InterPro" id="IPR004875">
    <property type="entry name" value="DDE_SF_endonuclease_dom"/>
</dbReference>
<dbReference type="SMART" id="SM00674">
    <property type="entry name" value="CENPB"/>
    <property type="match status" value="1"/>
</dbReference>
<proteinExistence type="predicted"/>
<evidence type="ECO:0000256" key="1">
    <source>
        <dbReference type="ARBA" id="ARBA00023125"/>
    </source>
</evidence>
<dbReference type="HOGENOM" id="CLU_018294_1_0_1"/>
<dbReference type="eggNOG" id="KOG3105">
    <property type="taxonomic scope" value="Eukaryota"/>
</dbReference>
<dbReference type="PANTHER" id="PTHR19303">
    <property type="entry name" value="TRANSPOSON"/>
    <property type="match status" value="1"/>
</dbReference>
<dbReference type="InterPro" id="IPR050863">
    <property type="entry name" value="CenT-Element_Derived"/>
</dbReference>
<dbReference type="STRING" id="7897.ENSLACP00000005328"/>
<feature type="domain" description="HTH CENPB-type" evidence="2">
    <location>
        <begin position="66"/>
        <end position="137"/>
    </location>
</feature>
<accession>H3A6Q7</accession>
<reference evidence="4" key="1">
    <citation type="submission" date="2011-08" db="EMBL/GenBank/DDBJ databases">
        <title>The draft genome of Latimeria chalumnae.</title>
        <authorList>
            <person name="Di Palma F."/>
            <person name="Alfoldi J."/>
            <person name="Johnson J."/>
            <person name="Berlin A."/>
            <person name="Gnerre S."/>
            <person name="Jaffe D."/>
            <person name="MacCallum I."/>
            <person name="Young S."/>
            <person name="Walker B.J."/>
            <person name="Lander E."/>
            <person name="Lindblad-Toh K."/>
        </authorList>
    </citation>
    <scope>NUCLEOTIDE SEQUENCE [LARGE SCALE GENOMIC DNA]</scope>
    <source>
        <strain evidence="4">Wild caught</strain>
    </source>
</reference>
<evidence type="ECO:0000313" key="4">
    <source>
        <dbReference type="Proteomes" id="UP000008672"/>
    </source>
</evidence>
<dbReference type="GO" id="GO:0005634">
    <property type="term" value="C:nucleus"/>
    <property type="evidence" value="ECO:0007669"/>
    <property type="project" value="TreeGrafter"/>
</dbReference>
<dbReference type="InterPro" id="IPR006600">
    <property type="entry name" value="HTH_CenpB_DNA-bd_dom"/>
</dbReference>
<keyword evidence="4" id="KW-1185">Reference proteome</keyword>
<evidence type="ECO:0000313" key="3">
    <source>
        <dbReference type="Ensembl" id="ENSLACP00000005328.1"/>
    </source>
</evidence>
<dbReference type="GeneTree" id="ENSGT00940000163615"/>
<dbReference type="Gene3D" id="1.10.10.60">
    <property type="entry name" value="Homeodomain-like"/>
    <property type="match status" value="1"/>
</dbReference>
<dbReference type="Pfam" id="PF03184">
    <property type="entry name" value="DDE_1"/>
    <property type="match status" value="1"/>
</dbReference>
<dbReference type="EMBL" id="AFYH01075810">
    <property type="status" value="NOT_ANNOTATED_CDS"/>
    <property type="molecule type" value="Genomic_DNA"/>
</dbReference>
<dbReference type="OMA" id="STIFIEW"/>
<protein>
    <recommendedName>
        <fullName evidence="2">HTH CENPB-type domain-containing protein</fullName>
    </recommendedName>
</protein>
<dbReference type="AlphaFoldDB" id="H3A6Q7"/>
<name>H3A6Q7_LATCH</name>
<organism evidence="3 4">
    <name type="scientific">Latimeria chalumnae</name>
    <name type="common">Coelacanth</name>
    <dbReference type="NCBI Taxonomy" id="7897"/>
    <lineage>
        <taxon>Eukaryota</taxon>
        <taxon>Metazoa</taxon>
        <taxon>Chordata</taxon>
        <taxon>Craniata</taxon>
        <taxon>Vertebrata</taxon>
        <taxon>Euteleostomi</taxon>
        <taxon>Coelacanthiformes</taxon>
        <taxon>Coelacanthidae</taxon>
        <taxon>Latimeria</taxon>
    </lineage>
</organism>